<sequence>MHILFQGFNVGGCLADAVCGHGVHGQHGGMVVLRLLAAAAEGILVDGYHAIASLLLDMNEYTTEGYKKTSKQIENMNAISSHFVCKAYQ</sequence>
<dbReference type="EMBL" id="VSSQ01123302">
    <property type="protein sequence ID" value="MPN54753.1"/>
    <property type="molecule type" value="Genomic_DNA"/>
</dbReference>
<evidence type="ECO:0000313" key="1">
    <source>
        <dbReference type="EMBL" id="MPN54753.1"/>
    </source>
</evidence>
<comment type="caution">
    <text evidence="1">The sequence shown here is derived from an EMBL/GenBank/DDBJ whole genome shotgun (WGS) entry which is preliminary data.</text>
</comment>
<proteinExistence type="predicted"/>
<dbReference type="AlphaFoldDB" id="A0A645J5L9"/>
<reference evidence="1" key="1">
    <citation type="submission" date="2019-08" db="EMBL/GenBank/DDBJ databases">
        <authorList>
            <person name="Kucharzyk K."/>
            <person name="Murdoch R.W."/>
            <person name="Higgins S."/>
            <person name="Loffler F."/>
        </authorList>
    </citation>
    <scope>NUCLEOTIDE SEQUENCE</scope>
</reference>
<name>A0A645J5L9_9ZZZZ</name>
<protein>
    <submittedName>
        <fullName evidence="1">Uncharacterized protein</fullName>
    </submittedName>
</protein>
<accession>A0A645J5L9</accession>
<gene>
    <name evidence="1" type="ORF">SDC9_202430</name>
</gene>
<organism evidence="1">
    <name type="scientific">bioreactor metagenome</name>
    <dbReference type="NCBI Taxonomy" id="1076179"/>
    <lineage>
        <taxon>unclassified sequences</taxon>
        <taxon>metagenomes</taxon>
        <taxon>ecological metagenomes</taxon>
    </lineage>
</organism>